<dbReference type="InterPro" id="IPR039069">
    <property type="entry name" value="CE7"/>
</dbReference>
<gene>
    <name evidence="4" type="ORF">SAMN04490357_2881</name>
</gene>
<organism evidence="4 5">
    <name type="scientific">Streptomyces misionensis</name>
    <dbReference type="NCBI Taxonomy" id="67331"/>
    <lineage>
        <taxon>Bacteria</taxon>
        <taxon>Bacillati</taxon>
        <taxon>Actinomycetota</taxon>
        <taxon>Actinomycetes</taxon>
        <taxon>Kitasatosporales</taxon>
        <taxon>Streptomycetaceae</taxon>
        <taxon>Streptomyces</taxon>
    </lineage>
</organism>
<dbReference type="Pfam" id="PF05448">
    <property type="entry name" value="AXE1"/>
    <property type="match status" value="1"/>
</dbReference>
<evidence type="ECO:0000259" key="3">
    <source>
        <dbReference type="Pfam" id="PF05448"/>
    </source>
</evidence>
<evidence type="ECO:0000256" key="2">
    <source>
        <dbReference type="PIRSR" id="PIRSR639069-2"/>
    </source>
</evidence>
<dbReference type="GO" id="GO:0005976">
    <property type="term" value="P:polysaccharide metabolic process"/>
    <property type="evidence" value="ECO:0007669"/>
    <property type="project" value="TreeGrafter"/>
</dbReference>
<reference evidence="4 5" key="1">
    <citation type="submission" date="2016-10" db="EMBL/GenBank/DDBJ databases">
        <authorList>
            <person name="de Groot N.N."/>
        </authorList>
    </citation>
    <scope>NUCLEOTIDE SEQUENCE [LARGE SCALE GENOMIC DNA]</scope>
    <source>
        <strain evidence="4 5">DSM 40306</strain>
    </source>
</reference>
<feature type="active site" description="Nucleophile" evidence="1">
    <location>
        <position position="172"/>
    </location>
</feature>
<protein>
    <submittedName>
        <fullName evidence="4">Cephalosporin-C deacetylase</fullName>
    </submittedName>
</protein>
<dbReference type="GO" id="GO:0052689">
    <property type="term" value="F:carboxylic ester hydrolase activity"/>
    <property type="evidence" value="ECO:0007669"/>
    <property type="project" value="TreeGrafter"/>
</dbReference>
<feature type="active site" description="Charge relay system" evidence="1">
    <location>
        <position position="258"/>
    </location>
</feature>
<accession>A0A1H4VBG0</accession>
<evidence type="ECO:0000313" key="4">
    <source>
        <dbReference type="EMBL" id="SEC77831.1"/>
    </source>
</evidence>
<feature type="active site" description="Charge relay system" evidence="1">
    <location>
        <position position="287"/>
    </location>
</feature>
<name>A0A1H4VBG0_9ACTN</name>
<dbReference type="RefSeq" id="WP_074992232.1">
    <property type="nucleotide sequence ID" value="NZ_FNTD01000004.1"/>
</dbReference>
<dbReference type="Proteomes" id="UP000182375">
    <property type="component" value="Unassembled WGS sequence"/>
</dbReference>
<dbReference type="AlphaFoldDB" id="A0A1H4VBG0"/>
<dbReference type="Gene3D" id="3.40.50.1820">
    <property type="entry name" value="alpha/beta hydrolase"/>
    <property type="match status" value="1"/>
</dbReference>
<dbReference type="PANTHER" id="PTHR40111">
    <property type="entry name" value="CEPHALOSPORIN-C DEACETYLASE"/>
    <property type="match status" value="1"/>
</dbReference>
<dbReference type="SUPFAM" id="SSF53474">
    <property type="entry name" value="alpha/beta-Hydrolases"/>
    <property type="match status" value="1"/>
</dbReference>
<dbReference type="PANTHER" id="PTHR40111:SF1">
    <property type="entry name" value="CEPHALOSPORIN-C DEACETYLASE"/>
    <property type="match status" value="1"/>
</dbReference>
<dbReference type="InterPro" id="IPR008391">
    <property type="entry name" value="AXE1_dom"/>
</dbReference>
<feature type="domain" description="Acetyl xylan esterase" evidence="3">
    <location>
        <begin position="6"/>
        <end position="291"/>
    </location>
</feature>
<proteinExistence type="predicted"/>
<feature type="binding site" evidence="2">
    <location>
        <position position="76"/>
    </location>
    <ligand>
        <name>substrate</name>
    </ligand>
</feature>
<sequence>MPGDELGRFWHATLTEAAELPLDVQLTSVATPLAGCDVYDVSFAGAHGHRVAAWLILPGSRAADGPAPCTVQFLGYGEGRGHVLDSVLWPALGYATLVVDTRGQSGAGGRAGATPDPVGLTHPQVPGFVTRGILDPATYYYRDAYVDAVRAVAVAAGHPGVDAGRIATTGRSQGGQLALAAAVLSPLVGAALVESPFLAALPDPTRVPDRQPYRELLRFAESYPDLVPRAARTLALFDVAELAAYGRCPALFSVAGQDQRCLPETGYAAHARYPAPKRLLTWPLAEHAAPNTPLRLAEAEFLAGVFAQAAPPAPAFWQEGHDR</sequence>
<evidence type="ECO:0000313" key="5">
    <source>
        <dbReference type="Proteomes" id="UP000182375"/>
    </source>
</evidence>
<dbReference type="GeneID" id="95512033"/>
<dbReference type="STRING" id="67331.SAMN04490357_2881"/>
<evidence type="ECO:0000256" key="1">
    <source>
        <dbReference type="PIRSR" id="PIRSR639069-1"/>
    </source>
</evidence>
<dbReference type="EMBL" id="FNTD01000004">
    <property type="protein sequence ID" value="SEC77831.1"/>
    <property type="molecule type" value="Genomic_DNA"/>
</dbReference>
<dbReference type="InterPro" id="IPR029058">
    <property type="entry name" value="AB_hydrolase_fold"/>
</dbReference>